<reference evidence="2" key="1">
    <citation type="submission" date="2018-06" db="EMBL/GenBank/DDBJ databases">
        <title>Description of a new Polynucleobacter species.</title>
        <authorList>
            <person name="Hahn M.W."/>
        </authorList>
    </citation>
    <scope>NUCLEOTIDE SEQUENCE [LARGE SCALE GENOMIC DNA]</scope>
    <source>
        <strain evidence="2">MG-25-Pas1-D2</strain>
    </source>
</reference>
<dbReference type="InterPro" id="IPR007460">
    <property type="entry name" value="BrnT_toxin"/>
</dbReference>
<organism evidence="1 2">
    <name type="scientific">Polynucleobacter paneuropaeus</name>
    <dbReference type="NCBI Taxonomy" id="2527775"/>
    <lineage>
        <taxon>Bacteria</taxon>
        <taxon>Pseudomonadati</taxon>
        <taxon>Pseudomonadota</taxon>
        <taxon>Betaproteobacteria</taxon>
        <taxon>Burkholderiales</taxon>
        <taxon>Burkholderiaceae</taxon>
        <taxon>Polynucleobacter</taxon>
    </lineage>
</organism>
<dbReference type="RefSeq" id="WP_112294731.1">
    <property type="nucleotide sequence ID" value="NZ_CBCSBS010000001.1"/>
</dbReference>
<protein>
    <submittedName>
        <fullName evidence="1">BrnT family toxin</fullName>
    </submittedName>
</protein>
<dbReference type="EMBL" id="CP030085">
    <property type="protein sequence ID" value="AWW49908.1"/>
    <property type="molecule type" value="Genomic_DNA"/>
</dbReference>
<evidence type="ECO:0000313" key="1">
    <source>
        <dbReference type="EMBL" id="AWW49908.1"/>
    </source>
</evidence>
<gene>
    <name evidence="1" type="ORF">Pas1_05685</name>
</gene>
<accession>A0A2Z4JSR7</accession>
<dbReference type="Pfam" id="PF04365">
    <property type="entry name" value="BrnT_toxin"/>
    <property type="match status" value="1"/>
</dbReference>
<dbReference type="InterPro" id="IPR038573">
    <property type="entry name" value="BrnT_sf"/>
</dbReference>
<name>A0A2Z4JSR7_9BURK</name>
<dbReference type="AlphaFoldDB" id="A0A2Z4JSR7"/>
<evidence type="ECO:0000313" key="2">
    <source>
        <dbReference type="Proteomes" id="UP000248592"/>
    </source>
</evidence>
<dbReference type="Proteomes" id="UP000248592">
    <property type="component" value="Chromosome"/>
</dbReference>
<proteinExistence type="predicted"/>
<sequence length="100" mass="11816">MLNNLLLQLNGLIEFDPIKRAQTLELRGLDFARAWEVLSHTTHTIEDLRKSYGERRFIAIGFLDDRLTVVVWTPRGRKRRIISMRYANEREIKEYAKGVD</sequence>
<dbReference type="Gene3D" id="3.10.450.530">
    <property type="entry name" value="Ribonuclease toxin, BrnT, of type II toxin-antitoxin system"/>
    <property type="match status" value="1"/>
</dbReference>